<evidence type="ECO:0000313" key="1">
    <source>
        <dbReference type="EMBL" id="KRY60057.1"/>
    </source>
</evidence>
<reference evidence="1 2" key="1">
    <citation type="submission" date="2015-01" db="EMBL/GenBank/DDBJ databases">
        <title>Evolution of Trichinella species and genotypes.</title>
        <authorList>
            <person name="Korhonen P.K."/>
            <person name="Edoardo P."/>
            <person name="Giuseppe L.R."/>
            <person name="Gasser R.B."/>
        </authorList>
    </citation>
    <scope>NUCLEOTIDE SEQUENCE [LARGE SCALE GENOMIC DNA]</scope>
    <source>
        <strain evidence="1">ISS120</strain>
    </source>
</reference>
<dbReference type="AlphaFoldDB" id="A0A0V1DEJ2"/>
<dbReference type="EMBL" id="JYDI01000008">
    <property type="protein sequence ID" value="KRY60057.1"/>
    <property type="molecule type" value="Genomic_DNA"/>
</dbReference>
<gene>
    <name evidence="1" type="ORF">T03_2640</name>
</gene>
<name>A0A0V1DEJ2_TRIBR</name>
<comment type="caution">
    <text evidence="1">The sequence shown here is derived from an EMBL/GenBank/DDBJ whole genome shotgun (WGS) entry which is preliminary data.</text>
</comment>
<protein>
    <submittedName>
        <fullName evidence="1">Uncharacterized protein</fullName>
    </submittedName>
</protein>
<organism evidence="1 2">
    <name type="scientific">Trichinella britovi</name>
    <name type="common">Parasitic roundworm</name>
    <dbReference type="NCBI Taxonomy" id="45882"/>
    <lineage>
        <taxon>Eukaryota</taxon>
        <taxon>Metazoa</taxon>
        <taxon>Ecdysozoa</taxon>
        <taxon>Nematoda</taxon>
        <taxon>Enoplea</taxon>
        <taxon>Dorylaimia</taxon>
        <taxon>Trichinellida</taxon>
        <taxon>Trichinellidae</taxon>
        <taxon>Trichinella</taxon>
    </lineage>
</organism>
<dbReference type="OMA" id="CAIACIM"/>
<accession>A0A0V1DEJ2</accession>
<sequence>MLKKKKKIMFAYILFMEHSLADSQRAISICSGNVDVEFWNLVSCSRSQNAILKVMQCAIACIMEPVVSLLISRIIRLELSNISILRHPSHHRPMLSSLYYIITIADATFGWINTVRNLYFTETILAYYDICDELLLTNSDPVVE</sequence>
<evidence type="ECO:0000313" key="2">
    <source>
        <dbReference type="Proteomes" id="UP000054653"/>
    </source>
</evidence>
<keyword evidence="2" id="KW-1185">Reference proteome</keyword>
<dbReference type="Proteomes" id="UP000054653">
    <property type="component" value="Unassembled WGS sequence"/>
</dbReference>
<proteinExistence type="predicted"/>